<evidence type="ECO:0000313" key="2">
    <source>
        <dbReference type="EMBL" id="SPJ31781.1"/>
    </source>
</evidence>
<dbReference type="KEGG" id="pcu:PC_RS10480"/>
<organism evidence="2 3">
    <name type="scientific">Protochlamydia amoebophila (strain UWE25)</name>
    <dbReference type="NCBI Taxonomy" id="264201"/>
    <lineage>
        <taxon>Bacteria</taxon>
        <taxon>Pseudomonadati</taxon>
        <taxon>Chlamydiota</taxon>
        <taxon>Chlamydiia</taxon>
        <taxon>Parachlamydiales</taxon>
        <taxon>Parachlamydiaceae</taxon>
        <taxon>Candidatus Protochlamydia</taxon>
    </lineage>
</organism>
<protein>
    <recommendedName>
        <fullName evidence="1">Transposase DDE domain-containing protein</fullName>
    </recommendedName>
</protein>
<dbReference type="Pfam" id="PF13612">
    <property type="entry name" value="DDE_Tnp_1_3"/>
    <property type="match status" value="1"/>
</dbReference>
<feature type="domain" description="Transposase DDE" evidence="1">
    <location>
        <begin position="1"/>
        <end position="52"/>
    </location>
</feature>
<sequence length="55" mass="6224">MINQKGEILTFQFNSGNVDDVFVTKTLSKGIFGKLFSDKENISAELAKRFLETRP</sequence>
<reference evidence="2 3" key="1">
    <citation type="journal article" date="2004" name="Science">
        <title>Illuminating the evolutionary history of chlamydiae.</title>
        <authorList>
            <person name="Horn M."/>
            <person name="Collingro A."/>
            <person name="Schmitz-Esser S."/>
            <person name="Beier C.L."/>
            <person name="Purkhold U."/>
            <person name="Fartmann B."/>
            <person name="Brandt P."/>
            <person name="Nyakatura G.J."/>
            <person name="Droege M."/>
            <person name="Frishman D."/>
            <person name="Rattei T."/>
            <person name="Mewes H."/>
            <person name="Wagner M."/>
        </authorList>
    </citation>
    <scope>NUCLEOTIDE SEQUENCE [LARGE SCALE GENOMIC DNA]</scope>
    <source>
        <strain evidence="2 3">UWE25</strain>
    </source>
</reference>
<evidence type="ECO:0000259" key="1">
    <source>
        <dbReference type="Pfam" id="PF13612"/>
    </source>
</evidence>
<gene>
    <name evidence="2" type="ORF">PC_RS10480</name>
</gene>
<keyword evidence="3" id="KW-1185">Reference proteome</keyword>
<dbReference type="AlphaFoldDB" id="A0A2P9H9W5"/>
<accession>A0A2P9H9W5</accession>
<proteinExistence type="predicted"/>
<dbReference type="EMBL" id="BX908798">
    <property type="protein sequence ID" value="SPJ31781.1"/>
    <property type="molecule type" value="Genomic_DNA"/>
</dbReference>
<dbReference type="Proteomes" id="UP000000529">
    <property type="component" value="Chromosome"/>
</dbReference>
<evidence type="ECO:0000313" key="3">
    <source>
        <dbReference type="Proteomes" id="UP000000529"/>
    </source>
</evidence>
<name>A0A2P9H9W5_PARUW</name>
<dbReference type="InterPro" id="IPR025668">
    <property type="entry name" value="Tnp_DDE_dom"/>
</dbReference>